<comment type="caution">
    <text evidence="6">The sequence shown here is derived from an EMBL/GenBank/DDBJ whole genome shotgun (WGS) entry which is preliminary data.</text>
</comment>
<keyword evidence="4 5" id="KW-0472">Membrane</keyword>
<dbReference type="PANTHER" id="PTHR11662">
    <property type="entry name" value="SOLUTE CARRIER FAMILY 17"/>
    <property type="match status" value="1"/>
</dbReference>
<accession>A0A8S4QHZ3</accession>
<dbReference type="GO" id="GO:0006820">
    <property type="term" value="P:monoatomic anion transport"/>
    <property type="evidence" value="ECO:0007669"/>
    <property type="project" value="TreeGrafter"/>
</dbReference>
<keyword evidence="7" id="KW-1185">Reference proteome</keyword>
<evidence type="ECO:0000256" key="5">
    <source>
        <dbReference type="SAM" id="Phobius"/>
    </source>
</evidence>
<dbReference type="Proteomes" id="UP000838756">
    <property type="component" value="Unassembled WGS sequence"/>
</dbReference>
<evidence type="ECO:0000256" key="4">
    <source>
        <dbReference type="ARBA" id="ARBA00023136"/>
    </source>
</evidence>
<evidence type="ECO:0000256" key="1">
    <source>
        <dbReference type="ARBA" id="ARBA00004141"/>
    </source>
</evidence>
<name>A0A8S4QHZ3_9NEOP</name>
<gene>
    <name evidence="6" type="primary">jg22382</name>
    <name evidence="6" type="ORF">PAEG_LOCUS2793</name>
</gene>
<dbReference type="GO" id="GO:0016020">
    <property type="term" value="C:membrane"/>
    <property type="evidence" value="ECO:0007669"/>
    <property type="project" value="UniProtKB-SubCell"/>
</dbReference>
<dbReference type="PANTHER" id="PTHR11662:SF399">
    <property type="entry name" value="FI19708P1-RELATED"/>
    <property type="match status" value="1"/>
</dbReference>
<dbReference type="EMBL" id="CAKXAJ010008707">
    <property type="protein sequence ID" value="CAH2210944.1"/>
    <property type="molecule type" value="Genomic_DNA"/>
</dbReference>
<organism evidence="6 7">
    <name type="scientific">Pararge aegeria aegeria</name>
    <dbReference type="NCBI Taxonomy" id="348720"/>
    <lineage>
        <taxon>Eukaryota</taxon>
        <taxon>Metazoa</taxon>
        <taxon>Ecdysozoa</taxon>
        <taxon>Arthropoda</taxon>
        <taxon>Hexapoda</taxon>
        <taxon>Insecta</taxon>
        <taxon>Pterygota</taxon>
        <taxon>Neoptera</taxon>
        <taxon>Endopterygota</taxon>
        <taxon>Lepidoptera</taxon>
        <taxon>Glossata</taxon>
        <taxon>Ditrysia</taxon>
        <taxon>Papilionoidea</taxon>
        <taxon>Nymphalidae</taxon>
        <taxon>Satyrinae</taxon>
        <taxon>Satyrini</taxon>
        <taxon>Parargina</taxon>
        <taxon>Pararge</taxon>
    </lineage>
</organism>
<dbReference type="InterPro" id="IPR050382">
    <property type="entry name" value="MFS_Na/Anion_cotransporter"/>
</dbReference>
<protein>
    <submittedName>
        <fullName evidence="6">Jg22382 protein</fullName>
    </submittedName>
</protein>
<dbReference type="OrthoDB" id="2985014at2759"/>
<feature type="non-terminal residue" evidence="6">
    <location>
        <position position="1"/>
    </location>
</feature>
<feature type="transmembrane region" description="Helical" evidence="5">
    <location>
        <begin position="16"/>
        <end position="35"/>
    </location>
</feature>
<dbReference type="AlphaFoldDB" id="A0A8S4QHZ3"/>
<sequence length="125" mass="14610">KKLQKPWCRILQTKQFWALALAHSAANVLFVFFLFEIPVFLHSMHLSIRRCSWQAALPLVAMWVVHIMTAPAVELFYRFGHINFLFDVKYFRKIINGLELSGFEPAIAASARPIKLRQSHRRCQN</sequence>
<keyword evidence="3 5" id="KW-1133">Transmembrane helix</keyword>
<feature type="transmembrane region" description="Helical" evidence="5">
    <location>
        <begin position="55"/>
        <end position="77"/>
    </location>
</feature>
<dbReference type="GO" id="GO:0022857">
    <property type="term" value="F:transmembrane transporter activity"/>
    <property type="evidence" value="ECO:0007669"/>
    <property type="project" value="TreeGrafter"/>
</dbReference>
<proteinExistence type="predicted"/>
<evidence type="ECO:0000313" key="6">
    <source>
        <dbReference type="EMBL" id="CAH2210944.1"/>
    </source>
</evidence>
<dbReference type="SUPFAM" id="SSF103473">
    <property type="entry name" value="MFS general substrate transporter"/>
    <property type="match status" value="1"/>
</dbReference>
<keyword evidence="2 5" id="KW-0812">Transmembrane</keyword>
<dbReference type="InterPro" id="IPR036259">
    <property type="entry name" value="MFS_trans_sf"/>
</dbReference>
<evidence type="ECO:0000313" key="7">
    <source>
        <dbReference type="Proteomes" id="UP000838756"/>
    </source>
</evidence>
<comment type="subcellular location">
    <subcellularLocation>
        <location evidence="1">Membrane</location>
        <topology evidence="1">Multi-pass membrane protein</topology>
    </subcellularLocation>
</comment>
<reference evidence="6" key="1">
    <citation type="submission" date="2022-03" db="EMBL/GenBank/DDBJ databases">
        <authorList>
            <person name="Lindestad O."/>
        </authorList>
    </citation>
    <scope>NUCLEOTIDE SEQUENCE</scope>
</reference>
<evidence type="ECO:0000256" key="2">
    <source>
        <dbReference type="ARBA" id="ARBA00022692"/>
    </source>
</evidence>
<evidence type="ECO:0000256" key="3">
    <source>
        <dbReference type="ARBA" id="ARBA00022989"/>
    </source>
</evidence>